<sequence>MGEGKKRYAFIQNVLKLVAPGTDLRAGIDNVLRAKTGGLIVIGYDNAMIPIVDGGFLSTVIFLQPIFMNLQKWMEL</sequence>
<dbReference type="SUPFAM" id="SSF143597">
    <property type="entry name" value="YojJ-like"/>
    <property type="match status" value="1"/>
</dbReference>
<organism evidence="1 2">
    <name type="scientific">Halalkalibacter akibai (strain ATCC 43226 / DSM 21942 / CIP 109018 / JCM 9157 / 1139)</name>
    <name type="common">Bacillus akibai</name>
    <dbReference type="NCBI Taxonomy" id="1236973"/>
    <lineage>
        <taxon>Bacteria</taxon>
        <taxon>Bacillati</taxon>
        <taxon>Bacillota</taxon>
        <taxon>Bacilli</taxon>
        <taxon>Bacillales</taxon>
        <taxon>Bacillaceae</taxon>
        <taxon>Halalkalibacter</taxon>
    </lineage>
</organism>
<dbReference type="AlphaFoldDB" id="W4QVD2"/>
<keyword evidence="2" id="KW-1185">Reference proteome</keyword>
<comment type="caution">
    <text evidence="1">The sequence shown here is derived from an EMBL/GenBank/DDBJ whole genome shotgun (WGS) entry which is preliminary data.</text>
</comment>
<dbReference type="InterPro" id="IPR036888">
    <property type="entry name" value="DNA_integrity_DisA_N_sf"/>
</dbReference>
<dbReference type="Gene3D" id="3.40.1700.10">
    <property type="entry name" value="DNA integrity scanning protein, DisA, N-terminal domain"/>
    <property type="match status" value="1"/>
</dbReference>
<dbReference type="Proteomes" id="UP000018896">
    <property type="component" value="Unassembled WGS sequence"/>
</dbReference>
<reference evidence="1 2" key="1">
    <citation type="journal article" date="2014" name="Genome Announc.">
        <title>Draft Genome Sequences of Three Alkaliphilic Bacillus Strains, Bacillus wakoensis JCM 9140T, Bacillus akibai JCM 9157T, and Bacillus hemicellulosilyticus JCM 9152T.</title>
        <authorList>
            <person name="Yuki M."/>
            <person name="Oshima K."/>
            <person name="Suda W."/>
            <person name="Oshida Y."/>
            <person name="Kitamura K."/>
            <person name="Iida T."/>
            <person name="Hattori M."/>
            <person name="Ohkuma M."/>
        </authorList>
    </citation>
    <scope>NUCLEOTIDE SEQUENCE [LARGE SCALE GENOMIC DNA]</scope>
    <source>
        <strain evidence="1 2">JCM 9157</strain>
    </source>
</reference>
<gene>
    <name evidence="1" type="ORF">JCM9157_2400</name>
</gene>
<dbReference type="eggNOG" id="COG1623">
    <property type="taxonomic scope" value="Bacteria"/>
</dbReference>
<proteinExistence type="predicted"/>
<evidence type="ECO:0000313" key="2">
    <source>
        <dbReference type="Proteomes" id="UP000018896"/>
    </source>
</evidence>
<accession>W4QVD2</accession>
<dbReference type="STRING" id="1236973.JCM9157_2400"/>
<name>W4QVD2_HALA3</name>
<dbReference type="EMBL" id="BAUV01000017">
    <property type="protein sequence ID" value="GAE35299.1"/>
    <property type="molecule type" value="Genomic_DNA"/>
</dbReference>
<evidence type="ECO:0000313" key="1">
    <source>
        <dbReference type="EMBL" id="GAE35299.1"/>
    </source>
</evidence>
<protein>
    <submittedName>
        <fullName evidence="1">DNA integrity scanning protein disA</fullName>
    </submittedName>
</protein>